<dbReference type="AlphaFoldDB" id="A0A1B7MLZ0"/>
<protein>
    <submittedName>
        <fullName evidence="1">Uncharacterized protein</fullName>
    </submittedName>
</protein>
<dbReference type="EMBL" id="KV448741">
    <property type="protein sequence ID" value="OAX33597.1"/>
    <property type="molecule type" value="Genomic_DNA"/>
</dbReference>
<proteinExistence type="predicted"/>
<organism evidence="1 2">
    <name type="scientific">Rhizopogon vinicolor AM-OR11-026</name>
    <dbReference type="NCBI Taxonomy" id="1314800"/>
    <lineage>
        <taxon>Eukaryota</taxon>
        <taxon>Fungi</taxon>
        <taxon>Dikarya</taxon>
        <taxon>Basidiomycota</taxon>
        <taxon>Agaricomycotina</taxon>
        <taxon>Agaricomycetes</taxon>
        <taxon>Agaricomycetidae</taxon>
        <taxon>Boletales</taxon>
        <taxon>Suillineae</taxon>
        <taxon>Rhizopogonaceae</taxon>
        <taxon>Rhizopogon</taxon>
    </lineage>
</organism>
<sequence length="133" mass="14912">MIALPVRTPLATMYAPVLARYPSVHLRVLWLGGCQWSELVILYYYVSAYMRQISVIFVSSKEKNGNKMRPKLTRNPRAVYTSAALGERSWVSFSGAFPTEAVPFSRTRVSNFQKVRFSLVSKSADESSGGRVA</sequence>
<accession>A0A1B7MLZ0</accession>
<dbReference type="InParanoid" id="A0A1B7MLZ0"/>
<keyword evidence="2" id="KW-1185">Reference proteome</keyword>
<evidence type="ECO:0000313" key="2">
    <source>
        <dbReference type="Proteomes" id="UP000092154"/>
    </source>
</evidence>
<evidence type="ECO:0000313" key="1">
    <source>
        <dbReference type="EMBL" id="OAX33597.1"/>
    </source>
</evidence>
<reference evidence="1 2" key="1">
    <citation type="submission" date="2016-06" db="EMBL/GenBank/DDBJ databases">
        <title>Comparative genomics of the ectomycorrhizal sister species Rhizopogon vinicolor and Rhizopogon vesiculosus (Basidiomycota: Boletales) reveals a divergence of the mating type B locus.</title>
        <authorList>
            <consortium name="DOE Joint Genome Institute"/>
            <person name="Mujic A.B."/>
            <person name="Kuo A."/>
            <person name="Tritt A."/>
            <person name="Lipzen A."/>
            <person name="Chen C."/>
            <person name="Johnson J."/>
            <person name="Sharma A."/>
            <person name="Barry K."/>
            <person name="Grigoriev I.V."/>
            <person name="Spatafora J.W."/>
        </authorList>
    </citation>
    <scope>NUCLEOTIDE SEQUENCE [LARGE SCALE GENOMIC DNA]</scope>
    <source>
        <strain evidence="1 2">AM-OR11-026</strain>
    </source>
</reference>
<dbReference type="Proteomes" id="UP000092154">
    <property type="component" value="Unassembled WGS sequence"/>
</dbReference>
<name>A0A1B7MLZ0_9AGAM</name>
<gene>
    <name evidence="1" type="ORF">K503DRAFT_513257</name>
</gene>